<keyword evidence="3" id="KW-1185">Reference proteome</keyword>
<sequence length="150" mass="16453">MVDDRSNTQHVQLPVRRMTTTTGSTQWRSALDADNANTRDKSSSKVVIGSIIIGWSVLSNMKGKRIRNGSWGRDLGLEAEGSSSPAGFRGMECNGPQRDKKTRGLVHSRREERGLIDTAADRSVSRGFWYPQKRSDSEGLVCVSVGPSTT</sequence>
<evidence type="ECO:0000313" key="3">
    <source>
        <dbReference type="Proteomes" id="UP001633002"/>
    </source>
</evidence>
<evidence type="ECO:0000256" key="1">
    <source>
        <dbReference type="SAM" id="MobiDB-lite"/>
    </source>
</evidence>
<feature type="region of interest" description="Disordered" evidence="1">
    <location>
        <begin position="69"/>
        <end position="114"/>
    </location>
</feature>
<gene>
    <name evidence="2" type="ORF">R1sor_009892</name>
</gene>
<accession>A0ABD3I0H3</accession>
<protein>
    <submittedName>
        <fullName evidence="2">Uncharacterized protein</fullName>
    </submittedName>
</protein>
<dbReference type="AlphaFoldDB" id="A0ABD3I0H3"/>
<reference evidence="2 3" key="1">
    <citation type="submission" date="2024-09" db="EMBL/GenBank/DDBJ databases">
        <title>Chromosome-scale assembly of Riccia sorocarpa.</title>
        <authorList>
            <person name="Paukszto L."/>
        </authorList>
    </citation>
    <scope>NUCLEOTIDE SEQUENCE [LARGE SCALE GENOMIC DNA]</scope>
    <source>
        <strain evidence="2">LP-2024</strain>
        <tissue evidence="2">Aerial parts of the thallus</tissue>
    </source>
</reference>
<dbReference type="EMBL" id="JBJQOH010000002">
    <property type="protein sequence ID" value="KAL3695816.1"/>
    <property type="molecule type" value="Genomic_DNA"/>
</dbReference>
<name>A0ABD3I0H3_9MARC</name>
<dbReference type="Proteomes" id="UP001633002">
    <property type="component" value="Unassembled WGS sequence"/>
</dbReference>
<proteinExistence type="predicted"/>
<organism evidence="2 3">
    <name type="scientific">Riccia sorocarpa</name>
    <dbReference type="NCBI Taxonomy" id="122646"/>
    <lineage>
        <taxon>Eukaryota</taxon>
        <taxon>Viridiplantae</taxon>
        <taxon>Streptophyta</taxon>
        <taxon>Embryophyta</taxon>
        <taxon>Marchantiophyta</taxon>
        <taxon>Marchantiopsida</taxon>
        <taxon>Marchantiidae</taxon>
        <taxon>Marchantiales</taxon>
        <taxon>Ricciaceae</taxon>
        <taxon>Riccia</taxon>
    </lineage>
</organism>
<evidence type="ECO:0000313" key="2">
    <source>
        <dbReference type="EMBL" id="KAL3695816.1"/>
    </source>
</evidence>
<comment type="caution">
    <text evidence="2">The sequence shown here is derived from an EMBL/GenBank/DDBJ whole genome shotgun (WGS) entry which is preliminary data.</text>
</comment>